<dbReference type="EMBL" id="HBKP01015806">
    <property type="protein sequence ID" value="CAE2226180.1"/>
    <property type="molecule type" value="Transcribed_RNA"/>
</dbReference>
<dbReference type="NCBIfam" id="TIGR00231">
    <property type="entry name" value="small_GTP"/>
    <property type="match status" value="1"/>
</dbReference>
<comment type="similarity">
    <text evidence="2">Belongs to the small GTPase superfamily. Ras family.</text>
</comment>
<dbReference type="PANTHER" id="PTHR24070">
    <property type="entry name" value="RAS, DI-RAS, AND RHEB FAMILY MEMBERS OF SMALL GTPASE SUPERFAMILY"/>
    <property type="match status" value="1"/>
</dbReference>
<evidence type="ECO:0000256" key="7">
    <source>
        <dbReference type="ARBA" id="ARBA00022801"/>
    </source>
</evidence>
<evidence type="ECO:0000256" key="2">
    <source>
        <dbReference type="ARBA" id="ARBA00008344"/>
    </source>
</evidence>
<dbReference type="GO" id="GO:0003925">
    <property type="term" value="F:G protein activity"/>
    <property type="evidence" value="ECO:0007669"/>
    <property type="project" value="UniProtKB-EC"/>
</dbReference>
<dbReference type="PRINTS" id="PR00449">
    <property type="entry name" value="RASTRNSFRMNG"/>
</dbReference>
<keyword evidence="5" id="KW-0488">Methylation</keyword>
<dbReference type="InterPro" id="IPR020849">
    <property type="entry name" value="Small_GTPase_Ras-type"/>
</dbReference>
<dbReference type="SMART" id="SM00174">
    <property type="entry name" value="RHO"/>
    <property type="match status" value="1"/>
</dbReference>
<evidence type="ECO:0000256" key="1">
    <source>
        <dbReference type="ARBA" id="ARBA00004342"/>
    </source>
</evidence>
<evidence type="ECO:0000256" key="10">
    <source>
        <dbReference type="ARBA" id="ARBA00023288"/>
    </source>
</evidence>
<evidence type="ECO:0000256" key="12">
    <source>
        <dbReference type="ARBA" id="ARBA00037188"/>
    </source>
</evidence>
<dbReference type="Pfam" id="PF00071">
    <property type="entry name" value="Ras"/>
    <property type="match status" value="1"/>
</dbReference>
<evidence type="ECO:0000256" key="8">
    <source>
        <dbReference type="ARBA" id="ARBA00023134"/>
    </source>
</evidence>
<dbReference type="GO" id="GO:0005886">
    <property type="term" value="C:plasma membrane"/>
    <property type="evidence" value="ECO:0007669"/>
    <property type="project" value="UniProtKB-SubCell"/>
</dbReference>
<evidence type="ECO:0000256" key="14">
    <source>
        <dbReference type="SAM" id="Phobius"/>
    </source>
</evidence>
<dbReference type="CDD" id="cd00876">
    <property type="entry name" value="Ras"/>
    <property type="match status" value="1"/>
</dbReference>
<keyword evidence="8" id="KW-0342">GTP-binding</keyword>
<name>A0A7S4IDM5_9EUKA</name>
<proteinExistence type="inferred from homology"/>
<comment type="subcellular location">
    <subcellularLocation>
        <location evidence="1">Cell membrane</location>
        <topology evidence="1">Lipid-anchor</topology>
        <orientation evidence="1">Cytoplasmic side</orientation>
    </subcellularLocation>
</comment>
<dbReference type="GO" id="GO:0007165">
    <property type="term" value="P:signal transduction"/>
    <property type="evidence" value="ECO:0007669"/>
    <property type="project" value="InterPro"/>
</dbReference>
<dbReference type="SMART" id="SM00175">
    <property type="entry name" value="RAB"/>
    <property type="match status" value="1"/>
</dbReference>
<dbReference type="AlphaFoldDB" id="A0A7S4IDM5"/>
<dbReference type="InterPro" id="IPR001806">
    <property type="entry name" value="Small_GTPase"/>
</dbReference>
<dbReference type="PROSITE" id="PS51420">
    <property type="entry name" value="RHO"/>
    <property type="match status" value="1"/>
</dbReference>
<keyword evidence="10" id="KW-0449">Lipoprotein</keyword>
<protein>
    <recommendedName>
        <fullName evidence="3">small monomeric GTPase</fullName>
        <ecNumber evidence="3">3.6.5.2</ecNumber>
    </recommendedName>
</protein>
<evidence type="ECO:0000256" key="6">
    <source>
        <dbReference type="ARBA" id="ARBA00022741"/>
    </source>
</evidence>
<reference evidence="15" key="1">
    <citation type="submission" date="2021-01" db="EMBL/GenBank/DDBJ databases">
        <authorList>
            <person name="Corre E."/>
            <person name="Pelletier E."/>
            <person name="Niang G."/>
            <person name="Scheremetjew M."/>
            <person name="Finn R."/>
            <person name="Kale V."/>
            <person name="Holt S."/>
            <person name="Cochrane G."/>
            <person name="Meng A."/>
            <person name="Brown T."/>
            <person name="Cohen L."/>
        </authorList>
    </citation>
    <scope>NUCLEOTIDE SEQUENCE</scope>
    <source>
        <strain evidence="15">DIVA3 518/3/11/1/6</strain>
    </source>
</reference>
<keyword evidence="6" id="KW-0547">Nucleotide-binding</keyword>
<dbReference type="SMART" id="SM00176">
    <property type="entry name" value="RAN"/>
    <property type="match status" value="1"/>
</dbReference>
<dbReference type="PROSITE" id="PS51419">
    <property type="entry name" value="RAB"/>
    <property type="match status" value="1"/>
</dbReference>
<evidence type="ECO:0000256" key="4">
    <source>
        <dbReference type="ARBA" id="ARBA00022475"/>
    </source>
</evidence>
<keyword evidence="7" id="KW-0378">Hydrolase</keyword>
<dbReference type="InterPro" id="IPR027417">
    <property type="entry name" value="P-loop_NTPase"/>
</dbReference>
<evidence type="ECO:0000256" key="9">
    <source>
        <dbReference type="ARBA" id="ARBA00023136"/>
    </source>
</evidence>
<evidence type="ECO:0000256" key="5">
    <source>
        <dbReference type="ARBA" id="ARBA00022481"/>
    </source>
</evidence>
<organism evidence="15">
    <name type="scientific">Vannella robusta</name>
    <dbReference type="NCBI Taxonomy" id="1487602"/>
    <lineage>
        <taxon>Eukaryota</taxon>
        <taxon>Amoebozoa</taxon>
        <taxon>Discosea</taxon>
        <taxon>Flabellinia</taxon>
        <taxon>Vannellidae</taxon>
        <taxon>Vannella</taxon>
    </lineage>
</organism>
<evidence type="ECO:0000256" key="11">
    <source>
        <dbReference type="ARBA" id="ARBA00023289"/>
    </source>
</evidence>
<dbReference type="PROSITE" id="PS51421">
    <property type="entry name" value="RAS"/>
    <property type="match status" value="1"/>
</dbReference>
<comment type="function">
    <text evidence="12">Ras proteins bind GDP/GTP and possess intrinsic GTPase activity.</text>
</comment>
<accession>A0A7S4IDM5</accession>
<feature type="transmembrane region" description="Helical" evidence="14">
    <location>
        <begin position="191"/>
        <end position="210"/>
    </location>
</feature>
<evidence type="ECO:0000256" key="13">
    <source>
        <dbReference type="ARBA" id="ARBA00048098"/>
    </source>
</evidence>
<dbReference type="Gene3D" id="3.40.50.300">
    <property type="entry name" value="P-loop containing nucleotide triphosphate hydrolases"/>
    <property type="match status" value="1"/>
</dbReference>
<dbReference type="SUPFAM" id="SSF52540">
    <property type="entry name" value="P-loop containing nucleoside triphosphate hydrolases"/>
    <property type="match status" value="1"/>
</dbReference>
<sequence>MTMYKIVILGDGGVGKSCVTIQFTQNHFVREYDPTIENSYRKQVTIDDEAIMLDILDTAGQEEYSVMRDQYINSGQGFLLVYSVTAKRSFETIGEMKDKILQSKESDKFPMVLCGNKCDLEKERKVTAEEGRDLAKSWNISFFETSAKSRINIEESFIELVKLVRDFDVSGNEAASNSTPTRPKKEEKVWWWLRSLVNLVPVVLLYFYLINV</sequence>
<dbReference type="InterPro" id="IPR005225">
    <property type="entry name" value="Small_GTP-bd"/>
</dbReference>
<keyword evidence="14" id="KW-0812">Transmembrane</keyword>
<keyword evidence="4" id="KW-1003">Cell membrane</keyword>
<evidence type="ECO:0000256" key="3">
    <source>
        <dbReference type="ARBA" id="ARBA00011984"/>
    </source>
</evidence>
<dbReference type="GO" id="GO:0005525">
    <property type="term" value="F:GTP binding"/>
    <property type="evidence" value="ECO:0007669"/>
    <property type="project" value="UniProtKB-KW"/>
</dbReference>
<dbReference type="EC" id="3.6.5.2" evidence="3"/>
<dbReference type="SMART" id="SM00173">
    <property type="entry name" value="RAS"/>
    <property type="match status" value="1"/>
</dbReference>
<keyword evidence="9 14" id="KW-0472">Membrane</keyword>
<gene>
    <name evidence="15" type="ORF">VSP0166_LOCUS11198</name>
</gene>
<dbReference type="FunFam" id="3.40.50.300:FF:000080">
    <property type="entry name" value="Ras-like GTPase Ras1"/>
    <property type="match status" value="1"/>
</dbReference>
<evidence type="ECO:0000313" key="15">
    <source>
        <dbReference type="EMBL" id="CAE2226180.1"/>
    </source>
</evidence>
<keyword evidence="14" id="KW-1133">Transmembrane helix</keyword>
<keyword evidence="11" id="KW-0636">Prenylation</keyword>
<comment type="catalytic activity">
    <reaction evidence="13">
        <text>GTP + H2O = GDP + phosphate + H(+)</text>
        <dbReference type="Rhea" id="RHEA:19669"/>
        <dbReference type="ChEBI" id="CHEBI:15377"/>
        <dbReference type="ChEBI" id="CHEBI:15378"/>
        <dbReference type="ChEBI" id="CHEBI:37565"/>
        <dbReference type="ChEBI" id="CHEBI:43474"/>
        <dbReference type="ChEBI" id="CHEBI:58189"/>
        <dbReference type="EC" id="3.6.5.2"/>
    </reaction>
</comment>